<evidence type="ECO:0000313" key="2">
    <source>
        <dbReference type="EMBL" id="PIP01079.1"/>
    </source>
</evidence>
<dbReference type="AlphaFoldDB" id="A0A2G9X271"/>
<organism evidence="2 3">
    <name type="scientific">Pleomorphomonas carboxyditropha</name>
    <dbReference type="NCBI Taxonomy" id="2023338"/>
    <lineage>
        <taxon>Bacteria</taxon>
        <taxon>Pseudomonadati</taxon>
        <taxon>Pseudomonadota</taxon>
        <taxon>Alphaproteobacteria</taxon>
        <taxon>Hyphomicrobiales</taxon>
        <taxon>Pleomorphomonadaceae</taxon>
        <taxon>Pleomorphomonas</taxon>
    </lineage>
</organism>
<keyword evidence="3" id="KW-1185">Reference proteome</keyword>
<name>A0A2G9X271_9HYPH</name>
<comment type="caution">
    <text evidence="2">The sequence shown here is derived from an EMBL/GenBank/DDBJ whole genome shotgun (WGS) entry which is preliminary data.</text>
</comment>
<gene>
    <name evidence="2" type="ORF">CJ014_03045</name>
</gene>
<evidence type="ECO:0000256" key="1">
    <source>
        <dbReference type="SAM" id="SignalP"/>
    </source>
</evidence>
<proteinExistence type="predicted"/>
<dbReference type="EMBL" id="NQVN01000001">
    <property type="protein sequence ID" value="PIP01079.1"/>
    <property type="molecule type" value="Genomic_DNA"/>
</dbReference>
<dbReference type="Proteomes" id="UP000231070">
    <property type="component" value="Unassembled WGS sequence"/>
</dbReference>
<sequence>MTSRLFHLTLTLAATLIVAAPALAAEKRHQFIEPIQPDRRQQERNAGPASTDKLCYCRTVHERNAVGQVTWKVVCSDRGPVKGTRQIRARDCRALRNLPPS</sequence>
<dbReference type="OrthoDB" id="9893661at2"/>
<keyword evidence="1" id="KW-0732">Signal</keyword>
<feature type="chain" id="PRO_5013621219" evidence="1">
    <location>
        <begin position="25"/>
        <end position="101"/>
    </location>
</feature>
<accession>A0A2G9X271</accession>
<dbReference type="RefSeq" id="WP_100079016.1">
    <property type="nucleotide sequence ID" value="NZ_NQVN01000001.1"/>
</dbReference>
<feature type="signal peptide" evidence="1">
    <location>
        <begin position="1"/>
        <end position="24"/>
    </location>
</feature>
<protein>
    <submittedName>
        <fullName evidence="2">Uncharacterized protein</fullName>
    </submittedName>
</protein>
<evidence type="ECO:0000313" key="3">
    <source>
        <dbReference type="Proteomes" id="UP000231070"/>
    </source>
</evidence>
<reference evidence="2 3" key="1">
    <citation type="submission" date="2017-08" db="EMBL/GenBank/DDBJ databases">
        <title>Pleomorphomonas carboxidotrophicus sp. nov., a new mesophilic hydrogenogenic carboxidotroph.</title>
        <authorList>
            <person name="Esquivel-Elizondo S."/>
            <person name="Krajmalnik-Brown R."/>
            <person name="Maldonado J."/>
        </authorList>
    </citation>
    <scope>NUCLEOTIDE SEQUENCE [LARGE SCALE GENOMIC DNA]</scope>
    <source>
        <strain evidence="2 3">SVCO-16</strain>
    </source>
</reference>